<comment type="caution">
    <text evidence="4">The sequence shown here is derived from an EMBL/GenBank/DDBJ whole genome shotgun (WGS) entry which is preliminary data.</text>
</comment>
<evidence type="ECO:0008006" key="6">
    <source>
        <dbReference type="Google" id="ProtNLM"/>
    </source>
</evidence>
<gene>
    <name evidence="4" type="ORF">AMJ40_04280</name>
</gene>
<protein>
    <recommendedName>
        <fullName evidence="6">Trimethylamine methyltransferase</fullName>
    </recommendedName>
</protein>
<organism evidence="4 5">
    <name type="scientific">candidate division TA06 bacterium DG_26</name>
    <dbReference type="NCBI Taxonomy" id="1703771"/>
    <lineage>
        <taxon>Bacteria</taxon>
        <taxon>Bacteria division TA06</taxon>
    </lineage>
</organism>
<accession>A0A0S7WIG3</accession>
<evidence type="ECO:0000256" key="2">
    <source>
        <dbReference type="ARBA" id="ARBA00022603"/>
    </source>
</evidence>
<keyword evidence="2" id="KW-0489">Methyltransferase</keyword>
<dbReference type="Gene3D" id="3.20.20.480">
    <property type="entry name" value="Trimethylamine methyltransferase-like"/>
    <property type="match status" value="1"/>
</dbReference>
<dbReference type="EMBL" id="LIZT01000034">
    <property type="protein sequence ID" value="KPJ49972.1"/>
    <property type="molecule type" value="Genomic_DNA"/>
</dbReference>
<dbReference type="GO" id="GO:0008168">
    <property type="term" value="F:methyltransferase activity"/>
    <property type="evidence" value="ECO:0007669"/>
    <property type="project" value="UniProtKB-KW"/>
</dbReference>
<dbReference type="GO" id="GO:0032259">
    <property type="term" value="P:methylation"/>
    <property type="evidence" value="ECO:0007669"/>
    <property type="project" value="UniProtKB-KW"/>
</dbReference>
<evidence type="ECO:0000256" key="1">
    <source>
        <dbReference type="ARBA" id="ARBA00007137"/>
    </source>
</evidence>
<dbReference type="InterPro" id="IPR038601">
    <property type="entry name" value="MttB-like_sf"/>
</dbReference>
<evidence type="ECO:0000256" key="3">
    <source>
        <dbReference type="ARBA" id="ARBA00022679"/>
    </source>
</evidence>
<comment type="similarity">
    <text evidence="1">Belongs to the trimethylamine methyltransferase family.</text>
</comment>
<dbReference type="InterPro" id="IPR010426">
    <property type="entry name" value="MTTB_MeTrfase"/>
</dbReference>
<sequence length="486" mass="54504">MRPTVRFLSDELIERIVLEAREVLCTLGVEIHNENILSMLHDHGARVDTAKYLAVLTDEIIDRSLKTVPESFRLYDVCGRETHHFSGYNVYFTPGSAALHILDYETREIRRPTTSDYVAYAKVVSQLNNVASQSTALIPADVHEKISDSYRLYLSLLYCEKPVVTGAFTIEAFAIMKDLQLAIRGTEKELAAKPLTIFSCCPTSPLKWSDVTSQNVSDCADYSIPVEFIAMPLSGFVAPVTLVGTLVQHTAETLSGVVISQLRNPGAPVLYGGSPAVFDVRYETTPMGAVETEMIDCAYNEIGKHLHIPTQAYISLSDAKQLDAQAGLESSMGAVLAALSGINNISGPGMLDFESCLSLEKLVLDNDICGMALRLLRGIEPKEDFPSVPRFEELLRERHLLISEHTRRYLREEFYFPGPAIDRANRTRWQQEGSSTLVERAHSEVERLRQRYVPSRVPEKVKDELRKRMEDEARRYGMDRLPETVT</sequence>
<dbReference type="Pfam" id="PF06253">
    <property type="entry name" value="MTTB"/>
    <property type="match status" value="1"/>
</dbReference>
<keyword evidence="3" id="KW-0808">Transferase</keyword>
<name>A0A0S7WIG3_UNCT6</name>
<reference evidence="4 5" key="1">
    <citation type="journal article" date="2015" name="Microbiome">
        <title>Genomic resolution of linkages in carbon, nitrogen, and sulfur cycling among widespread estuary sediment bacteria.</title>
        <authorList>
            <person name="Baker B.J."/>
            <person name="Lazar C.S."/>
            <person name="Teske A.P."/>
            <person name="Dick G.J."/>
        </authorList>
    </citation>
    <scope>NUCLEOTIDE SEQUENCE [LARGE SCALE GENOMIC DNA]</scope>
    <source>
        <strain evidence="4">DG_26</strain>
    </source>
</reference>
<dbReference type="GO" id="GO:0015948">
    <property type="term" value="P:methanogenesis"/>
    <property type="evidence" value="ECO:0007669"/>
    <property type="project" value="InterPro"/>
</dbReference>
<evidence type="ECO:0000313" key="4">
    <source>
        <dbReference type="EMBL" id="KPJ49972.1"/>
    </source>
</evidence>
<dbReference type="AlphaFoldDB" id="A0A0S7WIG3"/>
<proteinExistence type="inferred from homology"/>
<evidence type="ECO:0000313" key="5">
    <source>
        <dbReference type="Proteomes" id="UP000051124"/>
    </source>
</evidence>
<dbReference type="Proteomes" id="UP000051124">
    <property type="component" value="Unassembled WGS sequence"/>
</dbReference>